<comment type="similarity">
    <text evidence="1">Belongs to the LysR transcriptional regulatory family.</text>
</comment>
<dbReference type="PANTHER" id="PTHR30346:SF28">
    <property type="entry name" value="HTH-TYPE TRANSCRIPTIONAL REGULATOR CYNR"/>
    <property type="match status" value="1"/>
</dbReference>
<feature type="domain" description="HTH lysR-type" evidence="5">
    <location>
        <begin position="1"/>
        <end position="59"/>
    </location>
</feature>
<proteinExistence type="inferred from homology"/>
<evidence type="ECO:0000256" key="1">
    <source>
        <dbReference type="ARBA" id="ARBA00009437"/>
    </source>
</evidence>
<evidence type="ECO:0000313" key="7">
    <source>
        <dbReference type="Proteomes" id="UP001165685"/>
    </source>
</evidence>
<keyword evidence="4" id="KW-0804">Transcription</keyword>
<dbReference type="Proteomes" id="UP001165685">
    <property type="component" value="Unassembled WGS sequence"/>
</dbReference>
<dbReference type="Gene3D" id="1.10.10.10">
    <property type="entry name" value="Winged helix-like DNA-binding domain superfamily/Winged helix DNA-binding domain"/>
    <property type="match status" value="1"/>
</dbReference>
<organism evidence="6 7">
    <name type="scientific">Nocardiopsis suaedae</name>
    <dbReference type="NCBI Taxonomy" id="3018444"/>
    <lineage>
        <taxon>Bacteria</taxon>
        <taxon>Bacillati</taxon>
        <taxon>Actinomycetota</taxon>
        <taxon>Actinomycetes</taxon>
        <taxon>Streptosporangiales</taxon>
        <taxon>Nocardiopsidaceae</taxon>
        <taxon>Nocardiopsis</taxon>
    </lineage>
</organism>
<evidence type="ECO:0000256" key="3">
    <source>
        <dbReference type="ARBA" id="ARBA00023125"/>
    </source>
</evidence>
<dbReference type="InterPro" id="IPR000847">
    <property type="entry name" value="LysR_HTH_N"/>
</dbReference>
<accession>A0ABT4TPU8</accession>
<evidence type="ECO:0000256" key="4">
    <source>
        <dbReference type="ARBA" id="ARBA00023163"/>
    </source>
</evidence>
<keyword evidence="3" id="KW-0238">DNA-binding</keyword>
<dbReference type="InterPro" id="IPR036388">
    <property type="entry name" value="WH-like_DNA-bd_sf"/>
</dbReference>
<protein>
    <submittedName>
        <fullName evidence="6">LysR family transcriptional regulator</fullName>
    </submittedName>
</protein>
<dbReference type="PANTHER" id="PTHR30346">
    <property type="entry name" value="TRANSCRIPTIONAL DUAL REGULATOR HCAR-RELATED"/>
    <property type="match status" value="1"/>
</dbReference>
<dbReference type="SUPFAM" id="SSF46785">
    <property type="entry name" value="Winged helix' DNA-binding domain"/>
    <property type="match status" value="1"/>
</dbReference>
<dbReference type="PROSITE" id="PS50931">
    <property type="entry name" value="HTH_LYSR"/>
    <property type="match status" value="1"/>
</dbReference>
<dbReference type="Pfam" id="PF00126">
    <property type="entry name" value="HTH_1"/>
    <property type="match status" value="1"/>
</dbReference>
<gene>
    <name evidence="6" type="ORF">O4U47_16870</name>
</gene>
<evidence type="ECO:0000259" key="5">
    <source>
        <dbReference type="PROSITE" id="PS50931"/>
    </source>
</evidence>
<comment type="caution">
    <text evidence="6">The sequence shown here is derived from an EMBL/GenBank/DDBJ whole genome shotgun (WGS) entry which is preliminary data.</text>
</comment>
<keyword evidence="7" id="KW-1185">Reference proteome</keyword>
<reference evidence="6" key="1">
    <citation type="submission" date="2023-01" db="EMBL/GenBank/DDBJ databases">
        <title>Draft genome sequence of Nocardiopsis sp. LSu2-4 isolated from halophytes.</title>
        <authorList>
            <person name="Duangmal K."/>
            <person name="Chantavorakit T."/>
        </authorList>
    </citation>
    <scope>NUCLEOTIDE SEQUENCE</scope>
    <source>
        <strain evidence="6">LSu2-4</strain>
    </source>
</reference>
<evidence type="ECO:0000313" key="6">
    <source>
        <dbReference type="EMBL" id="MDA2806187.1"/>
    </source>
</evidence>
<name>A0ABT4TPU8_9ACTN</name>
<evidence type="ECO:0000256" key="2">
    <source>
        <dbReference type="ARBA" id="ARBA00023015"/>
    </source>
</evidence>
<sequence>MDLVAACRAFVHVSEQGSFTLGASAARVAQPVASRRIAALERHLGGRLFDRSSRRARLTPFGREMLPPARRLVRLAEAMEDAAEQARHAPLRLAVPEVCTTADLARLDVRARRLGLRLDLQAAPPATRTDLLRSQEVRAALVAVPEAEAVWRVPLGVASVAAPDGGAVYLETLRVGRAGAAGRPRRLWIQPEDDVPHVRDRVFRLRDRVGLRPAQVAVARTLAGALAEVLDGGDLLLASERQAEDLGLHWRPVGEEDLARGFDAATSGGEDPGRLRGPLRTGIARCLGDPAGDRGDEDTG</sequence>
<dbReference type="EMBL" id="JAQFWP010000031">
    <property type="protein sequence ID" value="MDA2806187.1"/>
    <property type="molecule type" value="Genomic_DNA"/>
</dbReference>
<keyword evidence="2" id="KW-0805">Transcription regulation</keyword>
<dbReference type="InterPro" id="IPR036390">
    <property type="entry name" value="WH_DNA-bd_sf"/>
</dbReference>
<dbReference type="RefSeq" id="WP_270678831.1">
    <property type="nucleotide sequence ID" value="NZ_JAQFWP010000031.1"/>
</dbReference>